<reference evidence="3" key="1">
    <citation type="journal article" date="2013" name="Genome Announc.">
        <title>Draft genome sequence of the grapevine dieback fungus Eutypa lata UCR-EL1.</title>
        <authorList>
            <person name="Blanco-Ulate B."/>
            <person name="Rolshausen P.E."/>
            <person name="Cantu D."/>
        </authorList>
    </citation>
    <scope>NUCLEOTIDE SEQUENCE [LARGE SCALE GENOMIC DNA]</scope>
    <source>
        <strain evidence="3">UCR-EL1</strain>
    </source>
</reference>
<evidence type="ECO:0000313" key="2">
    <source>
        <dbReference type="EMBL" id="EMR66186.1"/>
    </source>
</evidence>
<name>M7T8P4_EUTLA</name>
<feature type="compositionally biased region" description="Low complexity" evidence="1">
    <location>
        <begin position="44"/>
        <end position="59"/>
    </location>
</feature>
<dbReference type="AlphaFoldDB" id="M7T8P4"/>
<dbReference type="EMBL" id="KB706696">
    <property type="protein sequence ID" value="EMR66186.1"/>
    <property type="molecule type" value="Genomic_DNA"/>
</dbReference>
<organism evidence="2 3">
    <name type="scientific">Eutypa lata (strain UCR-EL1)</name>
    <name type="common">Grapevine dieback disease fungus</name>
    <name type="synonym">Eutypa armeniacae</name>
    <dbReference type="NCBI Taxonomy" id="1287681"/>
    <lineage>
        <taxon>Eukaryota</taxon>
        <taxon>Fungi</taxon>
        <taxon>Dikarya</taxon>
        <taxon>Ascomycota</taxon>
        <taxon>Pezizomycotina</taxon>
        <taxon>Sordariomycetes</taxon>
        <taxon>Xylariomycetidae</taxon>
        <taxon>Xylariales</taxon>
        <taxon>Diatrypaceae</taxon>
        <taxon>Eutypa</taxon>
    </lineage>
</organism>
<gene>
    <name evidence="2" type="ORF">UCREL1_6798</name>
</gene>
<evidence type="ECO:0000313" key="3">
    <source>
        <dbReference type="Proteomes" id="UP000012174"/>
    </source>
</evidence>
<keyword evidence="3" id="KW-1185">Reference proteome</keyword>
<proteinExistence type="predicted"/>
<dbReference type="HOGENOM" id="CLU_2026727_0_0_1"/>
<accession>M7T8P4</accession>
<feature type="compositionally biased region" description="Polar residues" evidence="1">
    <location>
        <begin position="9"/>
        <end position="18"/>
    </location>
</feature>
<feature type="region of interest" description="Disordered" evidence="1">
    <location>
        <begin position="1"/>
        <end position="62"/>
    </location>
</feature>
<protein>
    <submittedName>
        <fullName evidence="2">Uncharacterized protein</fullName>
    </submittedName>
</protein>
<dbReference type="Proteomes" id="UP000012174">
    <property type="component" value="Unassembled WGS sequence"/>
</dbReference>
<feature type="compositionally biased region" description="Low complexity" evidence="1">
    <location>
        <begin position="19"/>
        <end position="29"/>
    </location>
</feature>
<sequence length="122" mass="13763">MYHKKTDQAAGTTKAPTGQTSKQKQQQQSWRAFANHQQPRRPTTSKTTTTASAATSQTSINRNSDMFSGEVVVKPAGMPAEQFFSGKSYNKIKVNQEEFRRDCEYAGFGWPPRTLKDSRWAK</sequence>
<evidence type="ECO:0000256" key="1">
    <source>
        <dbReference type="SAM" id="MobiDB-lite"/>
    </source>
</evidence>
<dbReference type="KEGG" id="ela:UCREL1_6798"/>